<dbReference type="CDD" id="cd00143">
    <property type="entry name" value="PP2Cc"/>
    <property type="match status" value="1"/>
</dbReference>
<dbReference type="SUPFAM" id="SSF81606">
    <property type="entry name" value="PP2C-like"/>
    <property type="match status" value="1"/>
</dbReference>
<feature type="compositionally biased region" description="Polar residues" evidence="1">
    <location>
        <begin position="459"/>
        <end position="476"/>
    </location>
</feature>
<dbReference type="PROSITE" id="PS51746">
    <property type="entry name" value="PPM_2"/>
    <property type="match status" value="1"/>
</dbReference>
<accession>A0ABR2IER7</accession>
<feature type="compositionally biased region" description="Low complexity" evidence="1">
    <location>
        <begin position="146"/>
        <end position="162"/>
    </location>
</feature>
<comment type="caution">
    <text evidence="3">The sequence shown here is derived from an EMBL/GenBank/DDBJ whole genome shotgun (WGS) entry which is preliminary data.</text>
</comment>
<feature type="region of interest" description="Disordered" evidence="1">
    <location>
        <begin position="141"/>
        <end position="175"/>
    </location>
</feature>
<dbReference type="InterPro" id="IPR001932">
    <property type="entry name" value="PPM-type_phosphatase-like_dom"/>
</dbReference>
<dbReference type="Pfam" id="PF00481">
    <property type="entry name" value="PP2C"/>
    <property type="match status" value="1"/>
</dbReference>
<dbReference type="Gene3D" id="3.60.40.10">
    <property type="entry name" value="PPM-type phosphatase domain"/>
    <property type="match status" value="1"/>
</dbReference>
<reference evidence="3 4" key="1">
    <citation type="journal article" date="2024" name="IMA Fungus">
        <title>Apiospora arundinis, a panoply of carbohydrate-active enzymes and secondary metabolites.</title>
        <authorList>
            <person name="Sorensen T."/>
            <person name="Petersen C."/>
            <person name="Muurmann A.T."/>
            <person name="Christiansen J.V."/>
            <person name="Brundto M.L."/>
            <person name="Overgaard C.K."/>
            <person name="Boysen A.T."/>
            <person name="Wollenberg R.D."/>
            <person name="Larsen T.O."/>
            <person name="Sorensen J.L."/>
            <person name="Nielsen K.L."/>
            <person name="Sondergaard T.E."/>
        </authorList>
    </citation>
    <scope>NUCLEOTIDE SEQUENCE [LARGE SCALE GENOMIC DNA]</scope>
    <source>
        <strain evidence="3 4">AAU 773</strain>
    </source>
</reference>
<evidence type="ECO:0000259" key="2">
    <source>
        <dbReference type="PROSITE" id="PS51746"/>
    </source>
</evidence>
<dbReference type="SMART" id="SM00332">
    <property type="entry name" value="PP2Cc"/>
    <property type="match status" value="1"/>
</dbReference>
<evidence type="ECO:0000313" key="4">
    <source>
        <dbReference type="Proteomes" id="UP001390339"/>
    </source>
</evidence>
<feature type="region of interest" description="Disordered" evidence="1">
    <location>
        <begin position="456"/>
        <end position="476"/>
    </location>
</feature>
<evidence type="ECO:0000256" key="1">
    <source>
        <dbReference type="SAM" id="MobiDB-lite"/>
    </source>
</evidence>
<organism evidence="3 4">
    <name type="scientific">Apiospora arundinis</name>
    <dbReference type="NCBI Taxonomy" id="335852"/>
    <lineage>
        <taxon>Eukaryota</taxon>
        <taxon>Fungi</taxon>
        <taxon>Dikarya</taxon>
        <taxon>Ascomycota</taxon>
        <taxon>Pezizomycotina</taxon>
        <taxon>Sordariomycetes</taxon>
        <taxon>Xylariomycetidae</taxon>
        <taxon>Amphisphaeriales</taxon>
        <taxon>Apiosporaceae</taxon>
        <taxon>Apiospora</taxon>
    </lineage>
</organism>
<sequence length="720" mass="78581">MASVHANTFRLPTFREPPLDHWFAASLLAPYLHWNWNGSRTLFPHPSPRPTKPPRTPNPLTLSSFVHYGAFDPDSLLLTKQSSAYLREPRTLFSARFPMRCAAVRAFRTTCQTTVRGLSRNVRTRQVGLLLQPTNTGLTKLGGLRSLSSTSSNSSPSSFSKSTHATRSSPRQHALGEPLQSSMYFRRVSVALVSGLVGYGAWYSYKGDPSSDAAVVRPYTTGTANGPSDAAPTRNVLVVGADELHTGTFVGEGPIAKSADGSGGNILEMLTPDQATEKLRDNQVSYMVNRGQGVLRYDIVQLASNNPIEDDHAEKIVEVTPRDAHKTGEAINDWMFWGVFDGHAGWTTSAKLRQTLITSVARELNTTYKAATALGAPPSPDAIDAAMKLGFTRLDHEIVHESVDKVLKSNSKRVAAELLGPALSGSCALLSFYDSATKTLRVACTGDSRAVLGRRSDSGKWTATPLSEDQTGNNPNEAARLRKAHPGEERVVHNGRVLGGLEPTRAFGDASYKWTRDISDRLRKGFFGRSYSPHLRTPPYVTAEPVVTTTKIQPERGDFLVMATDGLWEMLTNEEVVGLVGKWVETQAAEQSNSQFNSVWSKIFGSQQTLPVEGTKDGNGPDGQKTPIRLQQWGISPNDKERFVVKDSNVATHLIRNALGGKNEEQVCALLTLVSPMSRRYRDDLTVQVIFFGNGQKTGEVLVNQEATTPPKSAAAKPKL</sequence>
<dbReference type="Proteomes" id="UP001390339">
    <property type="component" value="Unassembled WGS sequence"/>
</dbReference>
<name>A0ABR2IER7_9PEZI</name>
<gene>
    <name evidence="3" type="ORF">PGQ11_008264</name>
</gene>
<dbReference type="PANTHER" id="PTHR13832:SF792">
    <property type="entry name" value="GM14286P"/>
    <property type="match status" value="1"/>
</dbReference>
<evidence type="ECO:0000313" key="3">
    <source>
        <dbReference type="EMBL" id="KAK8862029.1"/>
    </source>
</evidence>
<dbReference type="EMBL" id="JAPCWZ010000005">
    <property type="protein sequence ID" value="KAK8862029.1"/>
    <property type="molecule type" value="Genomic_DNA"/>
</dbReference>
<proteinExistence type="predicted"/>
<feature type="domain" description="PPM-type phosphatase" evidence="2">
    <location>
        <begin position="315"/>
        <end position="692"/>
    </location>
</feature>
<dbReference type="InterPro" id="IPR036457">
    <property type="entry name" value="PPM-type-like_dom_sf"/>
</dbReference>
<protein>
    <submittedName>
        <fullName evidence="3">Protein serine/threonine phosphatase 2C</fullName>
    </submittedName>
</protein>
<dbReference type="InterPro" id="IPR015655">
    <property type="entry name" value="PP2C"/>
</dbReference>
<keyword evidence="4" id="KW-1185">Reference proteome</keyword>
<dbReference type="PANTHER" id="PTHR13832">
    <property type="entry name" value="PROTEIN PHOSPHATASE 2C"/>
    <property type="match status" value="1"/>
</dbReference>